<keyword evidence="2" id="KW-1185">Reference proteome</keyword>
<dbReference type="AlphaFoldDB" id="A0A8R1EGR0"/>
<reference evidence="2" key="1">
    <citation type="submission" date="2010-08" db="EMBL/GenBank/DDBJ databases">
        <authorList>
            <consortium name="Caenorhabditis japonica Sequencing Consortium"/>
            <person name="Wilson R.K."/>
        </authorList>
    </citation>
    <scope>NUCLEOTIDE SEQUENCE [LARGE SCALE GENOMIC DNA]</scope>
    <source>
        <strain evidence="2">DF5081</strain>
    </source>
</reference>
<sequence>MRVTILNNLSKQKSVIRFGCINELSAGSPIVDGTYLLHSTIDKEGSGFLDTERRFKMRFEIRVHFMLFSNNMMRLNFYDKMFTDFFVFEFKPTKKSDILHGTTCEVTLDVYKIAQLYEVETICRKFEMVKLKQNNYQPQEFFTTCNQFNCGTALRVMLARVESVESLKKHVQSMDLERMSGEVMKKLAEKMFLFL</sequence>
<protein>
    <submittedName>
        <fullName evidence="1">Uncharacterized protein</fullName>
    </submittedName>
</protein>
<name>A0A8R1EGR0_CAEJA</name>
<reference evidence="1" key="2">
    <citation type="submission" date="2022-06" db="UniProtKB">
        <authorList>
            <consortium name="EnsemblMetazoa"/>
        </authorList>
    </citation>
    <scope>IDENTIFICATION</scope>
    <source>
        <strain evidence="1">DF5081</strain>
    </source>
</reference>
<evidence type="ECO:0000313" key="1">
    <source>
        <dbReference type="EnsemblMetazoa" id="CJA35522.1"/>
    </source>
</evidence>
<organism evidence="1 2">
    <name type="scientific">Caenorhabditis japonica</name>
    <dbReference type="NCBI Taxonomy" id="281687"/>
    <lineage>
        <taxon>Eukaryota</taxon>
        <taxon>Metazoa</taxon>
        <taxon>Ecdysozoa</taxon>
        <taxon>Nematoda</taxon>
        <taxon>Chromadorea</taxon>
        <taxon>Rhabditida</taxon>
        <taxon>Rhabditina</taxon>
        <taxon>Rhabditomorpha</taxon>
        <taxon>Rhabditoidea</taxon>
        <taxon>Rhabditidae</taxon>
        <taxon>Peloderinae</taxon>
        <taxon>Caenorhabditis</taxon>
    </lineage>
</organism>
<proteinExistence type="predicted"/>
<dbReference type="EnsemblMetazoa" id="CJA35522.1">
    <property type="protein sequence ID" value="CJA35522.1"/>
    <property type="gene ID" value="WBGene00211369"/>
</dbReference>
<evidence type="ECO:0000313" key="2">
    <source>
        <dbReference type="Proteomes" id="UP000005237"/>
    </source>
</evidence>
<dbReference type="Proteomes" id="UP000005237">
    <property type="component" value="Unassembled WGS sequence"/>
</dbReference>
<accession>A0A8R1EGR0</accession>